<reference evidence="3 4" key="1">
    <citation type="journal article" date="2011" name="Proc. Natl. Acad. Sci. U.S.A.">
        <title>Genome and transcriptome analyses of the mountain pine beetle-fungal symbiont Grosmannia clavigera, a lodgepole pine pathogen.</title>
        <authorList>
            <person name="DiGuistini S."/>
            <person name="Wang Y."/>
            <person name="Liao N.Y."/>
            <person name="Taylor G."/>
            <person name="Tanguay P."/>
            <person name="Feau N."/>
            <person name="Henrissat B."/>
            <person name="Chan S.K."/>
            <person name="Hesse-Orce U."/>
            <person name="Alamouti S.M."/>
            <person name="Tsui C.K.M."/>
            <person name="Docking R.T."/>
            <person name="Levasseur A."/>
            <person name="Haridas S."/>
            <person name="Robertson G."/>
            <person name="Birol I."/>
            <person name="Holt R.A."/>
            <person name="Marra M.A."/>
            <person name="Hamelin R.C."/>
            <person name="Hirst M."/>
            <person name="Jones S.J.M."/>
            <person name="Bohlmann J."/>
            <person name="Breuil C."/>
        </authorList>
    </citation>
    <scope>NUCLEOTIDE SEQUENCE [LARGE SCALE GENOMIC DNA]</scope>
    <source>
        <strain evidence="4">kw1407 / UAMH 11150</strain>
    </source>
</reference>
<feature type="region of interest" description="Disordered" evidence="1">
    <location>
        <begin position="338"/>
        <end position="358"/>
    </location>
</feature>
<evidence type="ECO:0000256" key="1">
    <source>
        <dbReference type="SAM" id="MobiDB-lite"/>
    </source>
</evidence>
<gene>
    <name evidence="3" type="ORF">CMQ_2422</name>
</gene>
<dbReference type="EMBL" id="GL629782">
    <property type="protein sequence ID" value="EFX02373.1"/>
    <property type="molecule type" value="Genomic_DNA"/>
</dbReference>
<feature type="compositionally biased region" description="Polar residues" evidence="1">
    <location>
        <begin position="139"/>
        <end position="151"/>
    </location>
</feature>
<dbReference type="CDD" id="cd20273">
    <property type="entry name" value="Complex1_LYR_unchar"/>
    <property type="match status" value="1"/>
</dbReference>
<feature type="domain" description="LYR motif-containing protein Cup1-like N-terminal" evidence="2">
    <location>
        <begin position="16"/>
        <end position="96"/>
    </location>
</feature>
<accession>F0XIU5</accession>
<dbReference type="InParanoid" id="F0XIU5"/>
<proteinExistence type="predicted"/>
<dbReference type="RefSeq" id="XP_014171855.1">
    <property type="nucleotide sequence ID" value="XM_014316380.1"/>
</dbReference>
<keyword evidence="4" id="KW-1185">Reference proteome</keyword>
<evidence type="ECO:0000313" key="3">
    <source>
        <dbReference type="EMBL" id="EFX02373.1"/>
    </source>
</evidence>
<sequence>MPPPPGLAKTANPIHLYRSILREATYLPPTCRKQVEARIRLRFDHHRHDPNSGMRLKRASHDLRYLRAANCGDLVRMRRIMMMAFGRIGWRRQELMSGLRLLDQPNSSAELEQRLADVRPETDWLDKWNTEKLLAFAKSQSQHTVHNSPRPQVNPKRLNPAEAVPPVNAWGRPFVPKVARTKLKKWWKSLAHRILPPLPRGDWELLRKLATGQAGAEWMAPSRRTVVKTSTEPENDTFSGWDWEKYATRPIRVVERPRSRRFRVSFGVAQDAPGPYDGPAIGIHRYTPRLWRRLYAEIWQMSATMEPRAGGGWTITWGGVAPKLLQPTAADLAFFEGVDSKGNVPKPEGKAPPREATS</sequence>
<protein>
    <recommendedName>
        <fullName evidence="2">LYR motif-containing protein Cup1-like N-terminal domain-containing protein</fullName>
    </recommendedName>
</protein>
<dbReference type="eggNOG" id="ENOG502S9TZ">
    <property type="taxonomic scope" value="Eukaryota"/>
</dbReference>
<feature type="compositionally biased region" description="Basic and acidic residues" evidence="1">
    <location>
        <begin position="347"/>
        <end position="358"/>
    </location>
</feature>
<dbReference type="OrthoDB" id="5521299at2759"/>
<dbReference type="Pfam" id="PF20263">
    <property type="entry name" value="LYRM2-like"/>
    <property type="match status" value="1"/>
</dbReference>
<dbReference type="AlphaFoldDB" id="F0XIU5"/>
<evidence type="ECO:0000313" key="4">
    <source>
        <dbReference type="Proteomes" id="UP000007796"/>
    </source>
</evidence>
<name>F0XIU5_GROCL</name>
<organism evidence="4">
    <name type="scientific">Grosmannia clavigera (strain kw1407 / UAMH 11150)</name>
    <name type="common">Blue stain fungus</name>
    <name type="synonym">Graphiocladiella clavigera</name>
    <dbReference type="NCBI Taxonomy" id="655863"/>
    <lineage>
        <taxon>Eukaryota</taxon>
        <taxon>Fungi</taxon>
        <taxon>Dikarya</taxon>
        <taxon>Ascomycota</taxon>
        <taxon>Pezizomycotina</taxon>
        <taxon>Sordariomycetes</taxon>
        <taxon>Sordariomycetidae</taxon>
        <taxon>Ophiostomatales</taxon>
        <taxon>Ophiostomataceae</taxon>
        <taxon>Leptographium</taxon>
    </lineage>
</organism>
<dbReference type="GeneID" id="25975410"/>
<dbReference type="InterPro" id="IPR046896">
    <property type="entry name" value="Cup1-like_N"/>
</dbReference>
<dbReference type="Proteomes" id="UP000007796">
    <property type="component" value="Unassembled WGS sequence"/>
</dbReference>
<dbReference type="HOGENOM" id="CLU_037437_0_0_1"/>
<feature type="region of interest" description="Disordered" evidence="1">
    <location>
        <begin position="139"/>
        <end position="158"/>
    </location>
</feature>
<evidence type="ECO:0000259" key="2">
    <source>
        <dbReference type="Pfam" id="PF20263"/>
    </source>
</evidence>